<dbReference type="RefSeq" id="WP_090080236.1">
    <property type="nucleotide sequence ID" value="NZ_FOMR01000001.1"/>
</dbReference>
<keyword evidence="2" id="KW-1185">Reference proteome</keyword>
<accession>A0A1I1S6X9</accession>
<dbReference type="AlphaFoldDB" id="A0A1I1S6X9"/>
<dbReference type="EMBL" id="FOMR01000001">
    <property type="protein sequence ID" value="SFD42269.1"/>
    <property type="molecule type" value="Genomic_DNA"/>
</dbReference>
<evidence type="ECO:0000313" key="2">
    <source>
        <dbReference type="Proteomes" id="UP000199474"/>
    </source>
</evidence>
<dbReference type="OrthoDB" id="9839622at2"/>
<protein>
    <submittedName>
        <fullName evidence="1">Uncharacterized protein</fullName>
    </submittedName>
</protein>
<reference evidence="2" key="1">
    <citation type="submission" date="2016-10" db="EMBL/GenBank/DDBJ databases">
        <authorList>
            <person name="Varghese N."/>
            <person name="Submissions S."/>
        </authorList>
    </citation>
    <scope>NUCLEOTIDE SEQUENCE [LARGE SCALE GENOMIC DNA]</scope>
    <source>
        <strain evidence="2">DSM 22530</strain>
    </source>
</reference>
<gene>
    <name evidence="1" type="ORF">SAMN05216238_101271</name>
</gene>
<sequence length="133" mass="15986">MSIGSEFWHKEVIDFDLPSIAEQTAAFNTLYELFIFAIYKAKQNPNRPGWELRYDLTGWHEYKFFSKELPAIQEKPDMRFVYYYNSFNKNFYLLAVGLRNSEETRVSAKEHSIYYIAANRLKRTNQDCWQMIK</sequence>
<dbReference type="Proteomes" id="UP000199474">
    <property type="component" value="Unassembled WGS sequence"/>
</dbReference>
<evidence type="ECO:0000313" key="1">
    <source>
        <dbReference type="EMBL" id="SFD42269.1"/>
    </source>
</evidence>
<proteinExistence type="predicted"/>
<name>A0A1I1S6X9_9BACI</name>
<organism evidence="1 2">
    <name type="scientific">Lentibacillus persicus</name>
    <dbReference type="NCBI Taxonomy" id="640948"/>
    <lineage>
        <taxon>Bacteria</taxon>
        <taxon>Bacillati</taxon>
        <taxon>Bacillota</taxon>
        <taxon>Bacilli</taxon>
        <taxon>Bacillales</taxon>
        <taxon>Bacillaceae</taxon>
        <taxon>Lentibacillus</taxon>
    </lineage>
</organism>